<evidence type="ECO:0000313" key="1">
    <source>
        <dbReference type="EMBL" id="KAJ7561453.1"/>
    </source>
</evidence>
<protein>
    <submittedName>
        <fullName evidence="1">Uncharacterized protein</fullName>
    </submittedName>
</protein>
<accession>A0ACC2E4K7</accession>
<reference evidence="2" key="1">
    <citation type="journal article" date="2024" name="Proc. Natl. Acad. Sci. U.S.A.">
        <title>Extraordinary preservation of gene collinearity over three hundred million years revealed in homosporous lycophytes.</title>
        <authorList>
            <person name="Li C."/>
            <person name="Wickell D."/>
            <person name="Kuo L.Y."/>
            <person name="Chen X."/>
            <person name="Nie B."/>
            <person name="Liao X."/>
            <person name="Peng D."/>
            <person name="Ji J."/>
            <person name="Jenkins J."/>
            <person name="Williams M."/>
            <person name="Shu S."/>
            <person name="Plott C."/>
            <person name="Barry K."/>
            <person name="Rajasekar S."/>
            <person name="Grimwood J."/>
            <person name="Han X."/>
            <person name="Sun S."/>
            <person name="Hou Z."/>
            <person name="He W."/>
            <person name="Dai G."/>
            <person name="Sun C."/>
            <person name="Schmutz J."/>
            <person name="Leebens-Mack J.H."/>
            <person name="Li F.W."/>
            <person name="Wang L."/>
        </authorList>
    </citation>
    <scope>NUCLEOTIDE SEQUENCE [LARGE SCALE GENOMIC DNA]</scope>
    <source>
        <strain evidence="2">cv. PW_Plant_1</strain>
    </source>
</reference>
<keyword evidence="2" id="KW-1185">Reference proteome</keyword>
<organism evidence="1 2">
    <name type="scientific">Diphasiastrum complanatum</name>
    <name type="common">Issler's clubmoss</name>
    <name type="synonym">Lycopodium complanatum</name>
    <dbReference type="NCBI Taxonomy" id="34168"/>
    <lineage>
        <taxon>Eukaryota</taxon>
        <taxon>Viridiplantae</taxon>
        <taxon>Streptophyta</taxon>
        <taxon>Embryophyta</taxon>
        <taxon>Tracheophyta</taxon>
        <taxon>Lycopodiopsida</taxon>
        <taxon>Lycopodiales</taxon>
        <taxon>Lycopodiaceae</taxon>
        <taxon>Lycopodioideae</taxon>
        <taxon>Diphasiastrum</taxon>
    </lineage>
</organism>
<proteinExistence type="predicted"/>
<sequence length="635" mass="70825">MNASLLMSKIAIGINFCLIMAPAVTFASVNPPPTIITSSPEPSTNSVSFCNKSASFQNNSVFGRNLNILLKALLNDTPSPSEMLKKHVQGIDPDKAYGYSQCFFTTVSHGNCSLCIERAVQQIAVECAHAIDVTLFYDDCRVGYGARDKSSDIWEFFNPVLMYDTFRQNLKKVWSMIRQEAPLTKKPVAFAYGATPLDMAFGCAQCYNLSESDCIAQFDGLFNSANYTGARFMAPDQFFRYETSSFFTGGVPFQILAPAQSPLGSMVTPSSSIQPSPKHSHGHVSLLVVILTTIIGGCTLLLVCIFLLLFIKNRHPKLFGSSKVVLEHPSTETKFFKGCLMFSYEALRDATKDFLQENKLGQGSYGVVYKGILYDGSEVAIKHLSRHSTQGNEEFVNEVAIITSIQHKNLVKLKGCCIEGEERLLVYEYMDHKSLDLSLFGTHVLNWKTRYNITVGIASAINYLHEESEPRILHRNIKVSKILLDINFQPKISDFVLARLFPEEQSFIDTTTFLETTGYLAPEATHGHLTEKVDVFSFGVLLFEIISGRKNQEIGLQNETLYIVDKAFRLCEEGRLLELVDPRLEGDYPEDQATNLINIAMLCVQGDAFRRPKMSNVVAMLLDYATIGSPMLQNN</sequence>
<gene>
    <name evidence="1" type="ORF">O6H91_03G029200</name>
</gene>
<evidence type="ECO:0000313" key="2">
    <source>
        <dbReference type="Proteomes" id="UP001162992"/>
    </source>
</evidence>
<comment type="caution">
    <text evidence="1">The sequence shown here is derived from an EMBL/GenBank/DDBJ whole genome shotgun (WGS) entry which is preliminary data.</text>
</comment>
<dbReference type="EMBL" id="CM055094">
    <property type="protein sequence ID" value="KAJ7561453.1"/>
    <property type="molecule type" value="Genomic_DNA"/>
</dbReference>
<dbReference type="Proteomes" id="UP001162992">
    <property type="component" value="Chromosome 3"/>
</dbReference>
<name>A0ACC2E4K7_DIPCM</name>